<organism evidence="1 2">
    <name type="scientific">Lepraria finkii</name>
    <dbReference type="NCBI Taxonomy" id="1340010"/>
    <lineage>
        <taxon>Eukaryota</taxon>
        <taxon>Fungi</taxon>
        <taxon>Dikarya</taxon>
        <taxon>Ascomycota</taxon>
        <taxon>Pezizomycotina</taxon>
        <taxon>Lecanoromycetes</taxon>
        <taxon>OSLEUM clade</taxon>
        <taxon>Lecanoromycetidae</taxon>
        <taxon>Lecanorales</taxon>
        <taxon>Lecanorineae</taxon>
        <taxon>Stereocaulaceae</taxon>
        <taxon>Lepraria</taxon>
    </lineage>
</organism>
<protein>
    <submittedName>
        <fullName evidence="1">Uncharacterized protein</fullName>
    </submittedName>
</protein>
<accession>A0ABR4AYN8</accession>
<proteinExistence type="predicted"/>
<reference evidence="1 2" key="1">
    <citation type="submission" date="2024-09" db="EMBL/GenBank/DDBJ databases">
        <title>Rethinking Asexuality: The Enigmatic Case of Functional Sexual Genes in Lepraria (Stereocaulaceae).</title>
        <authorList>
            <person name="Doellman M."/>
            <person name="Sun Y."/>
            <person name="Barcenas-Pena A."/>
            <person name="Lumbsch H.T."/>
            <person name="Grewe F."/>
        </authorList>
    </citation>
    <scope>NUCLEOTIDE SEQUENCE [LARGE SCALE GENOMIC DNA]</scope>
    <source>
        <strain evidence="1 2">Grewe 0041</strain>
    </source>
</reference>
<gene>
    <name evidence="1" type="ORF">ABVK25_009480</name>
</gene>
<evidence type="ECO:0000313" key="2">
    <source>
        <dbReference type="Proteomes" id="UP001590951"/>
    </source>
</evidence>
<evidence type="ECO:0000313" key="1">
    <source>
        <dbReference type="EMBL" id="KAL2050253.1"/>
    </source>
</evidence>
<sequence length="142" mass="15978">MSSNFGFLENSAILRRMRFLNGEVKSLNADWGLFVGHASGVTSRHELKANDDWVWLSTVQTAIRELEPARPLFLIDNAGSVLQHWKEVNELLGLLAYTVKDSNPDGIELYFTIYSDEYKAKTSTKLSDKLEKKSPGGTSNIR</sequence>
<comment type="caution">
    <text evidence="1">The sequence shown here is derived from an EMBL/GenBank/DDBJ whole genome shotgun (WGS) entry which is preliminary data.</text>
</comment>
<keyword evidence="2" id="KW-1185">Reference proteome</keyword>
<dbReference type="Proteomes" id="UP001590951">
    <property type="component" value="Unassembled WGS sequence"/>
</dbReference>
<dbReference type="EMBL" id="JBHFEH010000050">
    <property type="protein sequence ID" value="KAL2050253.1"/>
    <property type="molecule type" value="Genomic_DNA"/>
</dbReference>
<name>A0ABR4AYN8_9LECA</name>